<dbReference type="GO" id="GO:0005829">
    <property type="term" value="C:cytosol"/>
    <property type="evidence" value="ECO:0007669"/>
    <property type="project" value="TreeGrafter"/>
</dbReference>
<dbReference type="InterPro" id="IPR029045">
    <property type="entry name" value="ClpP/crotonase-like_dom_sf"/>
</dbReference>
<dbReference type="AlphaFoldDB" id="A0A318RRV2"/>
<dbReference type="Proteomes" id="UP000247591">
    <property type="component" value="Unassembled WGS sequence"/>
</dbReference>
<dbReference type="PANTHER" id="PTHR43176">
    <property type="entry name" value="3-HYDROXYISOBUTYRYL-COA HYDROLASE-RELATED"/>
    <property type="match status" value="1"/>
</dbReference>
<reference evidence="5 6" key="1">
    <citation type="submission" date="2018-06" db="EMBL/GenBank/DDBJ databases">
        <title>Genomic Encyclopedia of Type Strains, Phase IV (KMG-IV): sequencing the most valuable type-strain genomes for metagenomic binning, comparative biology and taxonomic classification.</title>
        <authorList>
            <person name="Goeker M."/>
        </authorList>
    </citation>
    <scope>NUCLEOTIDE SEQUENCE [LARGE SCALE GENOMIC DNA]</scope>
    <source>
        <strain evidence="5 6">DSM 45521</strain>
    </source>
</reference>
<dbReference type="CDD" id="cd06558">
    <property type="entry name" value="crotonase-like"/>
    <property type="match status" value="1"/>
</dbReference>
<dbReference type="InterPro" id="IPR032259">
    <property type="entry name" value="HIBYL-CoA-H"/>
</dbReference>
<comment type="catalytic activity">
    <reaction evidence="1">
        <text>3-hydroxy-2-methylpropanoyl-CoA + H2O = 3-hydroxy-2-methylpropanoate + CoA + H(+)</text>
        <dbReference type="Rhea" id="RHEA:20888"/>
        <dbReference type="ChEBI" id="CHEBI:11805"/>
        <dbReference type="ChEBI" id="CHEBI:15377"/>
        <dbReference type="ChEBI" id="CHEBI:15378"/>
        <dbReference type="ChEBI" id="CHEBI:57287"/>
        <dbReference type="ChEBI" id="CHEBI:57340"/>
        <dbReference type="EC" id="3.1.2.4"/>
    </reaction>
</comment>
<evidence type="ECO:0000256" key="3">
    <source>
        <dbReference type="ARBA" id="ARBA00022801"/>
    </source>
</evidence>
<accession>A0A318RRV2</accession>
<dbReference type="PANTHER" id="PTHR43176:SF3">
    <property type="entry name" value="3-HYDROXYISOBUTYRYL-COA HYDROLASE, MITOCHONDRIAL"/>
    <property type="match status" value="1"/>
</dbReference>
<dbReference type="EC" id="3.1.2.4" evidence="2"/>
<name>A0A318RRV2_WILLI</name>
<dbReference type="EMBL" id="QJSP01000002">
    <property type="protein sequence ID" value="PYE20148.1"/>
    <property type="molecule type" value="Genomic_DNA"/>
</dbReference>
<organism evidence="5 6">
    <name type="scientific">Williamsia limnetica</name>
    <dbReference type="NCBI Taxonomy" id="882452"/>
    <lineage>
        <taxon>Bacteria</taxon>
        <taxon>Bacillati</taxon>
        <taxon>Actinomycetota</taxon>
        <taxon>Actinomycetes</taxon>
        <taxon>Mycobacteriales</taxon>
        <taxon>Nocardiaceae</taxon>
        <taxon>Williamsia</taxon>
    </lineage>
</organism>
<sequence>MSDESNVLVRTEGRIGRITLNRPKAINALTHDMVVDIDAALRKWADDDTIEAVLLDGAGERGLCAGGDIVAIHRDASVSDDLEQALATPSGVFWRDEYILNAYISHYPKPYIALMDGIVMGGGVGISAHANTRVVTDRTRMAMPEVGIGFSPDVGGTYLLANAPGELGTYLALTAANINGADAIAIGFADHYLHADQIPAFVEALTGTAAAISDVIADFTTAPPEAELLGRQHWIDEAFAFDTAVQIVEHLRGRDEPDARAAADVVAAKSPTSVEVTLRSLRSITPDTTLEAALQNEFRVSIHFLVHPELAEGIRAQVIDKDRQPKWSPPMLSDVDPAVVENFFASLPDDLSLTNGAQA</sequence>
<keyword evidence="6" id="KW-1185">Reference proteome</keyword>
<evidence type="ECO:0000313" key="6">
    <source>
        <dbReference type="Proteomes" id="UP000247591"/>
    </source>
</evidence>
<dbReference type="GO" id="GO:0003860">
    <property type="term" value="F:3-hydroxyisobutyryl-CoA hydrolase activity"/>
    <property type="evidence" value="ECO:0007669"/>
    <property type="project" value="UniProtKB-EC"/>
</dbReference>
<evidence type="ECO:0000313" key="5">
    <source>
        <dbReference type="EMBL" id="PYE20148.1"/>
    </source>
</evidence>
<dbReference type="GO" id="GO:0006574">
    <property type="term" value="P:L-valine catabolic process"/>
    <property type="evidence" value="ECO:0007669"/>
    <property type="project" value="TreeGrafter"/>
</dbReference>
<dbReference type="NCBIfam" id="NF004127">
    <property type="entry name" value="PRK05617.1"/>
    <property type="match status" value="1"/>
</dbReference>
<dbReference type="OrthoDB" id="9790967at2"/>
<protein>
    <recommendedName>
        <fullName evidence="2">3-hydroxyisobutyryl-CoA hydrolase</fullName>
        <ecNumber evidence="2">3.1.2.4</ecNumber>
    </recommendedName>
</protein>
<dbReference type="InterPro" id="IPR045004">
    <property type="entry name" value="ECH_dom"/>
</dbReference>
<feature type="domain" description="Enoyl-CoA hydratase/isomerase" evidence="4">
    <location>
        <begin position="15"/>
        <end position="344"/>
    </location>
</feature>
<gene>
    <name evidence="5" type="ORF">DFR67_102286</name>
</gene>
<dbReference type="Pfam" id="PF16113">
    <property type="entry name" value="ECH_2"/>
    <property type="match status" value="1"/>
</dbReference>
<dbReference type="Gene3D" id="3.90.226.10">
    <property type="entry name" value="2-enoyl-CoA Hydratase, Chain A, domain 1"/>
    <property type="match status" value="1"/>
</dbReference>
<dbReference type="SUPFAM" id="SSF52096">
    <property type="entry name" value="ClpP/crotonase"/>
    <property type="match status" value="1"/>
</dbReference>
<comment type="caution">
    <text evidence="5">The sequence shown here is derived from an EMBL/GenBank/DDBJ whole genome shotgun (WGS) entry which is preliminary data.</text>
</comment>
<evidence type="ECO:0000259" key="4">
    <source>
        <dbReference type="Pfam" id="PF16113"/>
    </source>
</evidence>
<proteinExistence type="predicted"/>
<evidence type="ECO:0000256" key="2">
    <source>
        <dbReference type="ARBA" id="ARBA00011915"/>
    </source>
</evidence>
<dbReference type="RefSeq" id="WP_110468145.1">
    <property type="nucleotide sequence ID" value="NZ_QJSP01000002.1"/>
</dbReference>
<evidence type="ECO:0000256" key="1">
    <source>
        <dbReference type="ARBA" id="ARBA00001709"/>
    </source>
</evidence>
<keyword evidence="3" id="KW-0378">Hydrolase</keyword>